<reference evidence="1 2" key="1">
    <citation type="journal article" date="2014" name="BMC Genomics">
        <title>Comparison of environmental and isolate Sulfobacillus genomes reveals diverse carbon, sulfur, nitrogen, and hydrogen metabolisms.</title>
        <authorList>
            <person name="Justice N.B."/>
            <person name="Norman A."/>
            <person name="Brown C.T."/>
            <person name="Singh A."/>
            <person name="Thomas B.C."/>
            <person name="Banfield J.F."/>
        </authorList>
    </citation>
    <scope>NUCLEOTIDE SEQUENCE [LARGE SCALE GENOMIC DNA]</scope>
    <source>
        <strain evidence="1">AMDSBA4</strain>
    </source>
</reference>
<accession>A0A2T2XGQ9</accession>
<dbReference type="SUPFAM" id="SSF142913">
    <property type="entry name" value="YktB/PF0168-like"/>
    <property type="match status" value="1"/>
</dbReference>
<dbReference type="Pfam" id="PF06335">
    <property type="entry name" value="DUF1054"/>
    <property type="match status" value="1"/>
</dbReference>
<comment type="caution">
    <text evidence="1">The sequence shown here is derived from an EMBL/GenBank/DDBJ whole genome shotgun (WGS) entry which is preliminary data.</text>
</comment>
<dbReference type="InterPro" id="IPR053707">
    <property type="entry name" value="UPF0637_domain_sf"/>
</dbReference>
<sequence length="216" mass="24741">MNQFPGFSQADFDVFLIPEFHERMSHLRREIRPKLAKLGDDLAPKLEPLAGHPLFPHTASHARRRVNPPEDTWVAFSRSERGYKRYAHFEVGICLDYVFVRFVVKPEGEDDKPMLEQYLESRGLQAFDLRDPSPIYWYRDDHGVDPYPIEAIDQSKMREIVQKTKVKSHGFTVGVTIPRTDPIVAGAALVTRSYNAITHLSPLYRAIVKIPKTVGA</sequence>
<dbReference type="AlphaFoldDB" id="A0A2T2XGQ9"/>
<evidence type="ECO:0000313" key="2">
    <source>
        <dbReference type="Proteomes" id="UP000242972"/>
    </source>
</evidence>
<proteinExistence type="predicted"/>
<dbReference type="InterPro" id="IPR009403">
    <property type="entry name" value="UPF0637"/>
</dbReference>
<gene>
    <name evidence="1" type="ORF">C7B46_08805</name>
</gene>
<dbReference type="Gene3D" id="3.30.930.20">
    <property type="entry name" value="Protein of unknown function DUF1054"/>
    <property type="match status" value="1"/>
</dbReference>
<protein>
    <submittedName>
        <fullName evidence="1">DUF1054 domain-containing protein</fullName>
    </submittedName>
</protein>
<dbReference type="Proteomes" id="UP000242972">
    <property type="component" value="Unassembled WGS sequence"/>
</dbReference>
<name>A0A2T2XGQ9_9FIRM</name>
<evidence type="ECO:0000313" key="1">
    <source>
        <dbReference type="EMBL" id="PSR33695.1"/>
    </source>
</evidence>
<organism evidence="1 2">
    <name type="scientific">Sulfobacillus benefaciens</name>
    <dbReference type="NCBI Taxonomy" id="453960"/>
    <lineage>
        <taxon>Bacteria</taxon>
        <taxon>Bacillati</taxon>
        <taxon>Bacillota</taxon>
        <taxon>Clostridia</taxon>
        <taxon>Eubacteriales</taxon>
        <taxon>Clostridiales Family XVII. Incertae Sedis</taxon>
        <taxon>Sulfobacillus</taxon>
    </lineage>
</organism>
<dbReference type="EMBL" id="PXYW01000017">
    <property type="protein sequence ID" value="PSR33695.1"/>
    <property type="molecule type" value="Genomic_DNA"/>
</dbReference>